<keyword evidence="3" id="KW-0648">Protein biosynthesis</keyword>
<dbReference type="Gene3D" id="3.30.230.10">
    <property type="match status" value="1"/>
</dbReference>
<evidence type="ECO:0000256" key="4">
    <source>
        <dbReference type="ARBA" id="ARBA00023134"/>
    </source>
</evidence>
<dbReference type="Gene3D" id="3.30.70.240">
    <property type="match status" value="1"/>
</dbReference>
<dbReference type="Proteomes" id="UP001208853">
    <property type="component" value="Unassembled WGS sequence"/>
</dbReference>
<dbReference type="AlphaFoldDB" id="A0AAW5TJV1"/>
<dbReference type="EMBL" id="JAPAIK010000112">
    <property type="protein sequence ID" value="MCW1073245.1"/>
    <property type="molecule type" value="Genomic_DNA"/>
</dbReference>
<dbReference type="SMART" id="SM00838">
    <property type="entry name" value="EFG_C"/>
    <property type="match status" value="1"/>
</dbReference>
<dbReference type="CDD" id="cd03713">
    <property type="entry name" value="EFG_mtEFG_C"/>
    <property type="match status" value="1"/>
</dbReference>
<evidence type="ECO:0000313" key="6">
    <source>
        <dbReference type="EMBL" id="MCW1073245.1"/>
    </source>
</evidence>
<dbReference type="FunFam" id="3.30.70.240:FF:000001">
    <property type="entry name" value="Elongation factor G"/>
    <property type="match status" value="1"/>
</dbReference>
<name>A0AAW5TJV1_STRAP</name>
<evidence type="ECO:0000256" key="3">
    <source>
        <dbReference type="ARBA" id="ARBA00022917"/>
    </source>
</evidence>
<dbReference type="RefSeq" id="WP_264344805.1">
    <property type="nucleotide sequence ID" value="NZ_JAPAIK010000112.1"/>
</dbReference>
<evidence type="ECO:0000256" key="1">
    <source>
        <dbReference type="ARBA" id="ARBA00022741"/>
    </source>
</evidence>
<keyword evidence="1" id="KW-0547">Nucleotide-binding</keyword>
<organism evidence="6 7">
    <name type="scientific">Streptococcus anginosus</name>
    <dbReference type="NCBI Taxonomy" id="1328"/>
    <lineage>
        <taxon>Bacteria</taxon>
        <taxon>Bacillati</taxon>
        <taxon>Bacillota</taxon>
        <taxon>Bacilli</taxon>
        <taxon>Lactobacillales</taxon>
        <taxon>Streptococcaceae</taxon>
        <taxon>Streptococcus</taxon>
        <taxon>Streptococcus anginosus group</taxon>
    </lineage>
</organism>
<dbReference type="Pfam" id="PF00679">
    <property type="entry name" value="EFG_C"/>
    <property type="match status" value="1"/>
</dbReference>
<comment type="caution">
    <text evidence="6">The sequence shown here is derived from an EMBL/GenBank/DDBJ whole genome shotgun (WGS) entry which is preliminary data.</text>
</comment>
<evidence type="ECO:0000256" key="2">
    <source>
        <dbReference type="ARBA" id="ARBA00022768"/>
    </source>
</evidence>
<proteinExistence type="predicted"/>
<accession>A0AAW5TJV1</accession>
<feature type="domain" description="Elongation factor EFG" evidence="5">
    <location>
        <begin position="1"/>
        <end position="48"/>
    </location>
</feature>
<dbReference type="PANTHER" id="PTHR43261:SF1">
    <property type="entry name" value="RIBOSOME-RELEASING FACTOR 2, MITOCHONDRIAL"/>
    <property type="match status" value="1"/>
</dbReference>
<dbReference type="InterPro" id="IPR035647">
    <property type="entry name" value="EFG_III/V"/>
</dbReference>
<dbReference type="GO" id="GO:0032790">
    <property type="term" value="P:ribosome disassembly"/>
    <property type="evidence" value="ECO:0007669"/>
    <property type="project" value="TreeGrafter"/>
</dbReference>
<evidence type="ECO:0000313" key="7">
    <source>
        <dbReference type="Proteomes" id="UP001208853"/>
    </source>
</evidence>
<dbReference type="InterPro" id="IPR035649">
    <property type="entry name" value="EFG_V"/>
</dbReference>
<keyword evidence="4" id="KW-0342">GTP-binding</keyword>
<dbReference type="GO" id="GO:0003746">
    <property type="term" value="F:translation elongation factor activity"/>
    <property type="evidence" value="ECO:0007669"/>
    <property type="project" value="UniProtKB-KW"/>
</dbReference>
<feature type="non-terminal residue" evidence="6">
    <location>
        <position position="1"/>
    </location>
</feature>
<dbReference type="InterPro" id="IPR014721">
    <property type="entry name" value="Ribsml_uS5_D2-typ_fold_subgr"/>
</dbReference>
<gene>
    <name evidence="6" type="ORF">OJ930_09600</name>
</gene>
<dbReference type="InterPro" id="IPR000640">
    <property type="entry name" value="EFG_V-like"/>
</dbReference>
<evidence type="ECO:0000259" key="5">
    <source>
        <dbReference type="SMART" id="SM00838"/>
    </source>
</evidence>
<dbReference type="PANTHER" id="PTHR43261">
    <property type="entry name" value="TRANSLATION ELONGATION FACTOR G-RELATED"/>
    <property type="match status" value="1"/>
</dbReference>
<dbReference type="GO" id="GO:0005525">
    <property type="term" value="F:GTP binding"/>
    <property type="evidence" value="ECO:0007669"/>
    <property type="project" value="UniProtKB-KW"/>
</dbReference>
<reference evidence="6" key="1">
    <citation type="submission" date="2022-10" db="EMBL/GenBank/DDBJ databases">
        <title>Comparative genomic study of S. anginosus.</title>
        <authorList>
            <person name="Prasad A."/>
            <person name="Ene A."/>
            <person name="Jablonska S."/>
            <person name="Du J."/>
            <person name="Wolfe A.J."/>
            <person name="Putonti C."/>
        </authorList>
    </citation>
    <scope>NUCLEOTIDE SEQUENCE</scope>
    <source>
        <strain evidence="6">UMB6888</strain>
    </source>
</reference>
<keyword evidence="2" id="KW-0251">Elongation factor</keyword>
<sequence>SQIVRAYVPLAEMFGYATVLRSASQGRGTFMMVFDHYEDVPKSVQEEIIKKNKGEA</sequence>
<dbReference type="SUPFAM" id="SSF54980">
    <property type="entry name" value="EF-G C-terminal domain-like"/>
    <property type="match status" value="1"/>
</dbReference>
<protein>
    <recommendedName>
        <fullName evidence="5">Elongation factor EFG domain-containing protein</fullName>
    </recommendedName>
</protein>